<keyword evidence="9" id="KW-0472">Membrane</keyword>
<dbReference type="InterPro" id="IPR050401">
    <property type="entry name" value="Cyclic_nucleotide_synthase"/>
</dbReference>
<evidence type="ECO:0000256" key="5">
    <source>
        <dbReference type="ARBA" id="ARBA00022729"/>
    </source>
</evidence>
<dbReference type="AlphaFoldDB" id="A0A8J2RMZ3"/>
<dbReference type="GO" id="GO:0005886">
    <property type="term" value="C:plasma membrane"/>
    <property type="evidence" value="ECO:0007669"/>
    <property type="project" value="TreeGrafter"/>
</dbReference>
<dbReference type="Pfam" id="PF00211">
    <property type="entry name" value="Guanylate_cyc"/>
    <property type="match status" value="1"/>
</dbReference>
<evidence type="ECO:0000313" key="20">
    <source>
        <dbReference type="Proteomes" id="UP000789390"/>
    </source>
</evidence>
<evidence type="ECO:0000259" key="18">
    <source>
        <dbReference type="PROSITE" id="PS50125"/>
    </source>
</evidence>
<dbReference type="InterPro" id="IPR000719">
    <property type="entry name" value="Prot_kinase_dom"/>
</dbReference>
<dbReference type="GO" id="GO:0004672">
    <property type="term" value="F:protein kinase activity"/>
    <property type="evidence" value="ECO:0007669"/>
    <property type="project" value="InterPro"/>
</dbReference>
<dbReference type="PANTHER" id="PTHR11920">
    <property type="entry name" value="GUANYLYL CYCLASE"/>
    <property type="match status" value="1"/>
</dbReference>
<evidence type="ECO:0000256" key="10">
    <source>
        <dbReference type="ARBA" id="ARBA00023170"/>
    </source>
</evidence>
<evidence type="ECO:0000256" key="8">
    <source>
        <dbReference type="ARBA" id="ARBA00023134"/>
    </source>
</evidence>
<comment type="subcellular location">
    <subcellularLocation>
        <location evidence="2">Membrane</location>
        <topology evidence="2">Single-pass type I membrane protein</topology>
    </subcellularLocation>
</comment>
<dbReference type="GO" id="GO:0005525">
    <property type="term" value="F:GTP binding"/>
    <property type="evidence" value="ECO:0007669"/>
    <property type="project" value="UniProtKB-KW"/>
</dbReference>
<keyword evidence="5 16" id="KW-0732">Signal</keyword>
<feature type="chain" id="PRO_5035228802" description="Guanylate cyclase" evidence="16">
    <location>
        <begin position="28"/>
        <end position="1264"/>
    </location>
</feature>
<evidence type="ECO:0000256" key="15">
    <source>
        <dbReference type="RuleBase" id="RU003431"/>
    </source>
</evidence>
<keyword evidence="20" id="KW-1185">Reference proteome</keyword>
<gene>
    <name evidence="19" type="ORF">DGAL_LOCUS1430</name>
</gene>
<evidence type="ECO:0000256" key="13">
    <source>
        <dbReference type="ARBA" id="ARBA00023293"/>
    </source>
</evidence>
<dbReference type="CDD" id="cd06370">
    <property type="entry name" value="PBP1_SAP_GC-like"/>
    <property type="match status" value="1"/>
</dbReference>
<evidence type="ECO:0000313" key="19">
    <source>
        <dbReference type="EMBL" id="CAH0099304.1"/>
    </source>
</evidence>
<dbReference type="EC" id="4.6.1.2" evidence="3 15"/>
<dbReference type="GO" id="GO:0004383">
    <property type="term" value="F:guanylate cyclase activity"/>
    <property type="evidence" value="ECO:0007669"/>
    <property type="project" value="UniProtKB-EC"/>
</dbReference>
<evidence type="ECO:0000256" key="2">
    <source>
        <dbReference type="ARBA" id="ARBA00004479"/>
    </source>
</evidence>
<feature type="domain" description="Guanylate cyclase" evidence="18">
    <location>
        <begin position="1001"/>
        <end position="1131"/>
    </location>
</feature>
<dbReference type="PROSITE" id="PS50011">
    <property type="entry name" value="PROTEIN_KINASE_DOM"/>
    <property type="match status" value="1"/>
</dbReference>
<evidence type="ECO:0000256" key="3">
    <source>
        <dbReference type="ARBA" id="ARBA00012202"/>
    </source>
</evidence>
<evidence type="ECO:0000256" key="14">
    <source>
        <dbReference type="RuleBase" id="RU000405"/>
    </source>
</evidence>
<keyword evidence="12 14" id="KW-0456">Lyase</keyword>
<evidence type="ECO:0000256" key="4">
    <source>
        <dbReference type="ARBA" id="ARBA00022692"/>
    </source>
</evidence>
<dbReference type="Gene3D" id="3.40.50.2300">
    <property type="match status" value="2"/>
</dbReference>
<dbReference type="PROSITE" id="PS00452">
    <property type="entry name" value="GUANYLATE_CYCLASE_1"/>
    <property type="match status" value="1"/>
</dbReference>
<dbReference type="SUPFAM" id="SSF55073">
    <property type="entry name" value="Nucleotide cyclase"/>
    <property type="match status" value="1"/>
</dbReference>
<keyword evidence="8" id="KW-0342">GTP-binding</keyword>
<dbReference type="InterPro" id="IPR001828">
    <property type="entry name" value="ANF_lig-bd_rcpt"/>
</dbReference>
<dbReference type="InterPro" id="IPR011009">
    <property type="entry name" value="Kinase-like_dom_sf"/>
</dbReference>
<keyword evidence="6" id="KW-0547">Nucleotide-binding</keyword>
<dbReference type="GO" id="GO:0004016">
    <property type="term" value="F:adenylate cyclase activity"/>
    <property type="evidence" value="ECO:0007669"/>
    <property type="project" value="TreeGrafter"/>
</dbReference>
<proteinExistence type="inferred from homology"/>
<comment type="catalytic activity">
    <reaction evidence="1 15">
        <text>GTP = 3',5'-cyclic GMP + diphosphate</text>
        <dbReference type="Rhea" id="RHEA:13665"/>
        <dbReference type="ChEBI" id="CHEBI:33019"/>
        <dbReference type="ChEBI" id="CHEBI:37565"/>
        <dbReference type="ChEBI" id="CHEBI:57746"/>
        <dbReference type="EC" id="4.6.1.2"/>
    </reaction>
</comment>
<dbReference type="PROSITE" id="PS50125">
    <property type="entry name" value="GUANYLATE_CYCLASE_2"/>
    <property type="match status" value="1"/>
</dbReference>
<accession>A0A8J2RMZ3</accession>
<keyword evidence="11" id="KW-0325">Glycoprotein</keyword>
<dbReference type="EMBL" id="CAKKLH010000016">
    <property type="protein sequence ID" value="CAH0099304.1"/>
    <property type="molecule type" value="Genomic_DNA"/>
</dbReference>
<comment type="caution">
    <text evidence="19">The sequence shown here is derived from an EMBL/GenBank/DDBJ whole genome shotgun (WGS) entry which is preliminary data.</text>
</comment>
<name>A0A8J2RMZ3_9CRUS</name>
<keyword evidence="10" id="KW-0675">Receptor</keyword>
<evidence type="ECO:0000256" key="6">
    <source>
        <dbReference type="ARBA" id="ARBA00022741"/>
    </source>
</evidence>
<evidence type="ECO:0000256" key="16">
    <source>
        <dbReference type="SAM" id="SignalP"/>
    </source>
</evidence>
<dbReference type="GO" id="GO:0001653">
    <property type="term" value="F:peptide receptor activity"/>
    <property type="evidence" value="ECO:0007669"/>
    <property type="project" value="TreeGrafter"/>
</dbReference>
<dbReference type="SUPFAM" id="SSF56112">
    <property type="entry name" value="Protein kinase-like (PK-like)"/>
    <property type="match status" value="1"/>
</dbReference>
<evidence type="ECO:0000256" key="7">
    <source>
        <dbReference type="ARBA" id="ARBA00022989"/>
    </source>
</evidence>
<dbReference type="FunFam" id="3.30.70.1230:FF:000004">
    <property type="entry name" value="Guanylate cyclase"/>
    <property type="match status" value="1"/>
</dbReference>
<organism evidence="19 20">
    <name type="scientific">Daphnia galeata</name>
    <dbReference type="NCBI Taxonomy" id="27404"/>
    <lineage>
        <taxon>Eukaryota</taxon>
        <taxon>Metazoa</taxon>
        <taxon>Ecdysozoa</taxon>
        <taxon>Arthropoda</taxon>
        <taxon>Crustacea</taxon>
        <taxon>Branchiopoda</taxon>
        <taxon>Diplostraca</taxon>
        <taxon>Cladocera</taxon>
        <taxon>Anomopoda</taxon>
        <taxon>Daphniidae</taxon>
        <taxon>Daphnia</taxon>
    </lineage>
</organism>
<protein>
    <recommendedName>
        <fullName evidence="3 15">Guanylate cyclase</fullName>
        <ecNumber evidence="3 15">4.6.1.2</ecNumber>
    </recommendedName>
</protein>
<feature type="signal peptide" evidence="16">
    <location>
        <begin position="1"/>
        <end position="27"/>
    </location>
</feature>
<dbReference type="InterPro" id="IPR029787">
    <property type="entry name" value="Nucleotide_cyclase"/>
</dbReference>
<dbReference type="PANTHER" id="PTHR11920:SF501">
    <property type="entry name" value="GUANYLATE CYCLASE 32E"/>
    <property type="match status" value="1"/>
</dbReference>
<sequence>MMSSSLTEIMICVIVLCLGLLAGNSQSTPTVHSSNSTSENQRMNSIVITKKSDQGTSVDSCSNENSIFRFNDKSKSPGIGGKSLVVPQEYSPSNYLISSEKDQTAMDSKVPLTIGFLSSYVSGKMTLGAIPLAVDHVNKDPNLLPGRKLQFVAADIGNPIGNDGLTSLTIRRMTEMRDNNSTIAFIGPDGHYCADEALVSAAWNLPMITHKCSETKLSEMPQTYFTFARTLPPSSKISKSVMALLENFGWNKITIIVGRRYEWIQIKDAIKVSAKDKNIDVSEVIYLDDYAPAQVPTINKIARNSYQNTRIYLFIGQHVALVHFVRALYGIKRLKNGDYMVISIDDFIIDPESNVQKYSSAPDPYQSAMKKDDTIQAFRSVLKVTYSYPRNPNFKKLTAKMIKYSSQPPFCVSYPPRISNDVVVPIHVYHAYDAVMIYAQALTEALREGYDPRNGTNVMERIRNRRYRSVLGYDVFIDSNGDAEGNYTVLSMLPFHGNDSTSHEATHYVMQPVGYFQHNISTFSPNDSLVFLYFNLSRPIDWIGSGPPVLDPPCGFIVKNCFQIAAPDWKSFMIYTLSGVALIVTIGFVSRYYCYEYKLACLLWKVDIREVLITHSKDITNDSAQSSPVASDHQGARRSSVLTFCGQNNNSNAESSSGLKEDSSAVDLAVKRLYTTTGSYKGNVVAIKTISTKNVNFTKNVCKELKQMTSIRHENIVSFMGVSVEHGSVSILTAYCARGSLEDVLKLDFKLDTFFIASLVVDLIKGMTFLHDSEIVSHGNLKSSNCLVDSRWVLQITDFGLHELKASSHEVRTKTNCDKQLLWKAPELLRNTNSSPRGTQKGDVYSFGIILYEIFGRKGPWGDLLDNMLPKGIVERVAHPEWFFCKSFRPSVSQMDCKEYIIRCMQDCWQETPEMRPNFKTIRVRLKEMETGLKPNIFDSFMTMNEKYTYNLEGLVQERTDQLVEEKKKTEALLHRVLPKSVVESLKRGEPVKAESFDSVTIYFSDIVGFTSLSAASTPLQVVGLLNELYTLFDSILENYDAYKVETIGDAYMVASGLPIRNRDHHAAEIASLALHLLSEIRNFHIRHRPGETLKLRIGIHSGPCVAGVVGLKMPRYCLFGDTVNTASRIESTGQALRIHISTATKDLLDRLGGFITEERGMTSIRGKGEMMTYWLVGEEAWRTKRGRLCAIEGDTTHQQTPSNQFQSTMDAQHLPTAEHHEVPLYMSDKVHHSLSEIDPIDTSLTMSNHELNNDVHISVDGRH</sequence>
<dbReference type="SUPFAM" id="SSF53822">
    <property type="entry name" value="Periplasmic binding protein-like I"/>
    <property type="match status" value="1"/>
</dbReference>
<dbReference type="InterPro" id="IPR001054">
    <property type="entry name" value="A/G_cyclase"/>
</dbReference>
<dbReference type="OrthoDB" id="1890790at2759"/>
<dbReference type="GO" id="GO:0005524">
    <property type="term" value="F:ATP binding"/>
    <property type="evidence" value="ECO:0007669"/>
    <property type="project" value="InterPro"/>
</dbReference>
<comment type="similarity">
    <text evidence="14">Belongs to the adenylyl cyclase class-4/guanylyl cyclase family.</text>
</comment>
<dbReference type="Gene3D" id="3.30.70.1230">
    <property type="entry name" value="Nucleotide cyclase"/>
    <property type="match status" value="1"/>
</dbReference>
<keyword evidence="13 15" id="KW-0141">cGMP biosynthesis</keyword>
<dbReference type="GO" id="GO:0007168">
    <property type="term" value="P:receptor guanylyl cyclase signaling pathway"/>
    <property type="evidence" value="ECO:0007669"/>
    <property type="project" value="TreeGrafter"/>
</dbReference>
<dbReference type="Pfam" id="PF01094">
    <property type="entry name" value="ANF_receptor"/>
    <property type="match status" value="1"/>
</dbReference>
<evidence type="ECO:0000259" key="17">
    <source>
        <dbReference type="PROSITE" id="PS50011"/>
    </source>
</evidence>
<dbReference type="Proteomes" id="UP000789390">
    <property type="component" value="Unassembled WGS sequence"/>
</dbReference>
<evidence type="ECO:0000256" key="12">
    <source>
        <dbReference type="ARBA" id="ARBA00023239"/>
    </source>
</evidence>
<evidence type="ECO:0000256" key="11">
    <source>
        <dbReference type="ARBA" id="ARBA00023180"/>
    </source>
</evidence>
<dbReference type="InterPro" id="IPR001245">
    <property type="entry name" value="Ser-Thr/Tyr_kinase_cat_dom"/>
</dbReference>
<dbReference type="Pfam" id="PF07714">
    <property type="entry name" value="PK_Tyr_Ser-Thr"/>
    <property type="match status" value="1"/>
</dbReference>
<dbReference type="SMART" id="SM00044">
    <property type="entry name" value="CYCc"/>
    <property type="match status" value="1"/>
</dbReference>
<keyword evidence="4" id="KW-0812">Transmembrane</keyword>
<dbReference type="FunFam" id="1.10.510.10:FF:000420">
    <property type="entry name" value="Guanylate cyclase"/>
    <property type="match status" value="1"/>
</dbReference>
<evidence type="ECO:0000256" key="9">
    <source>
        <dbReference type="ARBA" id="ARBA00023136"/>
    </source>
</evidence>
<dbReference type="Gene3D" id="1.10.510.10">
    <property type="entry name" value="Transferase(Phosphotransferase) domain 1"/>
    <property type="match status" value="1"/>
</dbReference>
<dbReference type="GO" id="GO:0035556">
    <property type="term" value="P:intracellular signal transduction"/>
    <property type="evidence" value="ECO:0007669"/>
    <property type="project" value="InterPro"/>
</dbReference>
<evidence type="ECO:0000256" key="1">
    <source>
        <dbReference type="ARBA" id="ARBA00001436"/>
    </source>
</evidence>
<dbReference type="CDD" id="cd07302">
    <property type="entry name" value="CHD"/>
    <property type="match status" value="1"/>
</dbReference>
<dbReference type="InterPro" id="IPR018297">
    <property type="entry name" value="A/G_cyclase_CS"/>
</dbReference>
<reference evidence="19" key="1">
    <citation type="submission" date="2021-11" db="EMBL/GenBank/DDBJ databases">
        <authorList>
            <person name="Schell T."/>
        </authorList>
    </citation>
    <scope>NUCLEOTIDE SEQUENCE</scope>
    <source>
        <strain evidence="19">M5</strain>
    </source>
</reference>
<keyword evidence="7" id="KW-1133">Transmembrane helix</keyword>
<dbReference type="InterPro" id="IPR028082">
    <property type="entry name" value="Peripla_BP_I"/>
</dbReference>
<feature type="domain" description="Protein kinase" evidence="17">
    <location>
        <begin position="639"/>
        <end position="942"/>
    </location>
</feature>